<dbReference type="Proteomes" id="UP000295525">
    <property type="component" value="Unassembled WGS sequence"/>
</dbReference>
<dbReference type="RefSeq" id="WP_165930953.1">
    <property type="nucleotide sequence ID" value="NZ_SMAJ01000004.1"/>
</dbReference>
<dbReference type="AlphaFoldDB" id="A0A4R3M7I6"/>
<gene>
    <name evidence="1" type="ORF">EDC26_104202</name>
</gene>
<sequence>MQEAPLGAGLLDGLPNEEWRQAPARMSVITAMAVVVMVIGGLSQQRFMIGLGEE</sequence>
<reference evidence="1 2" key="1">
    <citation type="submission" date="2019-03" db="EMBL/GenBank/DDBJ databases">
        <title>Genomic Encyclopedia of Type Strains, Phase IV (KMG-IV): sequencing the most valuable type-strain genomes for metagenomic binning, comparative biology and taxonomic classification.</title>
        <authorList>
            <person name="Goeker M."/>
        </authorList>
    </citation>
    <scope>NUCLEOTIDE SEQUENCE [LARGE SCALE GENOMIC DNA]</scope>
    <source>
        <strain evidence="1 2">DSM 24591</strain>
    </source>
</reference>
<name>A0A4R3M7I6_9BURK</name>
<proteinExistence type="predicted"/>
<dbReference type="EMBL" id="SMAJ01000004">
    <property type="protein sequence ID" value="TCT09042.1"/>
    <property type="molecule type" value="Genomic_DNA"/>
</dbReference>
<protein>
    <submittedName>
        <fullName evidence="1">Uncharacterized protein</fullName>
    </submittedName>
</protein>
<comment type="caution">
    <text evidence="1">The sequence shown here is derived from an EMBL/GenBank/DDBJ whole genome shotgun (WGS) entry which is preliminary data.</text>
</comment>
<evidence type="ECO:0000313" key="1">
    <source>
        <dbReference type="EMBL" id="TCT09042.1"/>
    </source>
</evidence>
<accession>A0A4R3M7I6</accession>
<evidence type="ECO:0000313" key="2">
    <source>
        <dbReference type="Proteomes" id="UP000295525"/>
    </source>
</evidence>
<keyword evidence="2" id="KW-1185">Reference proteome</keyword>
<organism evidence="1 2">
    <name type="scientific">Paralcaligenes ureilyticus</name>
    <dbReference type="NCBI Taxonomy" id="627131"/>
    <lineage>
        <taxon>Bacteria</taxon>
        <taxon>Pseudomonadati</taxon>
        <taxon>Pseudomonadota</taxon>
        <taxon>Betaproteobacteria</taxon>
        <taxon>Burkholderiales</taxon>
        <taxon>Alcaligenaceae</taxon>
        <taxon>Paralcaligenes</taxon>
    </lineage>
</organism>